<dbReference type="AlphaFoldDB" id="A0A379CJY5"/>
<evidence type="ECO:0000256" key="1">
    <source>
        <dbReference type="ARBA" id="ARBA00004236"/>
    </source>
</evidence>
<evidence type="ECO:0000256" key="5">
    <source>
        <dbReference type="ARBA" id="ARBA00022989"/>
    </source>
</evidence>
<dbReference type="EMBL" id="JAFNAA010000012">
    <property type="protein sequence ID" value="MBO1108865.1"/>
    <property type="molecule type" value="Genomic_DNA"/>
</dbReference>
<dbReference type="RefSeq" id="WP_064977216.1">
    <property type="nucleotide sequence ID" value="NZ_JAACNG020000012.1"/>
</dbReference>
<evidence type="ECO:0000256" key="7">
    <source>
        <dbReference type="SAM" id="MobiDB-lite"/>
    </source>
</evidence>
<feature type="compositionally biased region" description="Basic residues" evidence="7">
    <location>
        <begin position="220"/>
        <end position="236"/>
    </location>
</feature>
<dbReference type="Proteomes" id="UP000664658">
    <property type="component" value="Unassembled WGS sequence"/>
</dbReference>
<comment type="subcellular location">
    <subcellularLocation>
        <location evidence="1">Cell membrane</location>
    </subcellularLocation>
</comment>
<name>A0A379CJY5_PLESH</name>
<keyword evidence="5 8" id="KW-1133">Transmembrane helix</keyword>
<keyword evidence="4 8" id="KW-0812">Transmembrane</keyword>
<organism evidence="9 10">
    <name type="scientific">Plesiomonas shigelloides</name>
    <name type="common">Aeromonas shigelloides</name>
    <dbReference type="NCBI Taxonomy" id="703"/>
    <lineage>
        <taxon>Bacteria</taxon>
        <taxon>Pseudomonadati</taxon>
        <taxon>Pseudomonadota</taxon>
        <taxon>Gammaproteobacteria</taxon>
        <taxon>Enterobacterales</taxon>
        <taxon>Enterobacteriaceae</taxon>
        <taxon>Plesiomonas</taxon>
    </lineage>
</organism>
<evidence type="ECO:0000313" key="10">
    <source>
        <dbReference type="Proteomes" id="UP000664658"/>
    </source>
</evidence>
<reference evidence="9" key="1">
    <citation type="submission" date="2021-03" db="EMBL/GenBank/DDBJ databases">
        <title>Plesiomonas shigelloides zfcc0051, isolated from zebrafish feces.</title>
        <authorList>
            <person name="Vanderhoek Z."/>
            <person name="Gaulke C."/>
        </authorList>
    </citation>
    <scope>NUCLEOTIDE SEQUENCE</scope>
    <source>
        <strain evidence="9">Zfcc0051</strain>
    </source>
</reference>
<comment type="similarity">
    <text evidence="2">Belongs to the Smp family.</text>
</comment>
<evidence type="ECO:0000256" key="8">
    <source>
        <dbReference type="SAM" id="Phobius"/>
    </source>
</evidence>
<keyword evidence="6 8" id="KW-0472">Membrane</keyword>
<accession>A0A379CJY5</accession>
<proteinExistence type="inferred from homology"/>
<sequence>MPIINFIKYHLRTILICSIGACLLLLMLQWASVFGMSAQASRSNQVDQLARTLTRQIAGNLSPLMNNDDASDHVSALLDKLTREDRILDASVYRIDGTLIAQSGTATTVRERLGLEGSQRNALFNRQMVEVITENNVPLGFLRVTLDTHVQSTDDRLIDNTTTLIRLMLLTSALIGAVMAHMLLKNRTFHWPLRSSATIETAAAAPKRPAPSEPSVAQLKQRRRRRMPVRKPPQRR</sequence>
<feature type="transmembrane region" description="Helical" evidence="8">
    <location>
        <begin position="164"/>
        <end position="184"/>
    </location>
</feature>
<protein>
    <recommendedName>
        <fullName evidence="11">YtjB family periplasmic protein</fullName>
    </recommendedName>
</protein>
<keyword evidence="3" id="KW-1003">Cell membrane</keyword>
<dbReference type="KEGG" id="pshi:SAMEA2665130_0520"/>
<evidence type="ECO:0000256" key="6">
    <source>
        <dbReference type="ARBA" id="ARBA00023136"/>
    </source>
</evidence>
<evidence type="ECO:0000256" key="4">
    <source>
        <dbReference type="ARBA" id="ARBA00022692"/>
    </source>
</evidence>
<evidence type="ECO:0008006" key="11">
    <source>
        <dbReference type="Google" id="ProtNLM"/>
    </source>
</evidence>
<comment type="caution">
    <text evidence="9">The sequence shown here is derived from an EMBL/GenBank/DDBJ whole genome shotgun (WGS) entry which is preliminary data.</text>
</comment>
<evidence type="ECO:0000256" key="3">
    <source>
        <dbReference type="ARBA" id="ARBA00022475"/>
    </source>
</evidence>
<dbReference type="Pfam" id="PF10144">
    <property type="entry name" value="SMP_2"/>
    <property type="match status" value="1"/>
</dbReference>
<feature type="region of interest" description="Disordered" evidence="7">
    <location>
        <begin position="202"/>
        <end position="236"/>
    </location>
</feature>
<dbReference type="InterPro" id="IPR019305">
    <property type="entry name" value="Uncharacterised_Smp"/>
</dbReference>
<dbReference type="GO" id="GO:0005886">
    <property type="term" value="C:plasma membrane"/>
    <property type="evidence" value="ECO:0007669"/>
    <property type="project" value="UniProtKB-SubCell"/>
</dbReference>
<evidence type="ECO:0000256" key="2">
    <source>
        <dbReference type="ARBA" id="ARBA00005362"/>
    </source>
</evidence>
<gene>
    <name evidence="9" type="ORF">J2R62_11685</name>
</gene>
<evidence type="ECO:0000313" key="9">
    <source>
        <dbReference type="EMBL" id="MBO1108865.1"/>
    </source>
</evidence>